<proteinExistence type="predicted"/>
<accession>A0ABX9MMJ2</accession>
<evidence type="ECO:0000313" key="1">
    <source>
        <dbReference type="EMBL" id="RIH75366.1"/>
    </source>
</evidence>
<sequence length="56" mass="6251">MALLASLFVYKVVLENPLPKNIQTKLAYTRGVHHLVLLLPYGIETRLMLACTGRVA</sequence>
<name>A0ABX9MMJ2_9DEIN</name>
<gene>
    <name evidence="1" type="ORF">Mhypo_02940</name>
</gene>
<reference evidence="1 2" key="1">
    <citation type="submission" date="2018-08" db="EMBL/GenBank/DDBJ databases">
        <title>Meiothermus hypogaeus DSM 23238 genome sequencing project.</title>
        <authorList>
            <person name="Da Costa M.S."/>
            <person name="Albuquerque L."/>
            <person name="Raposo P."/>
            <person name="Froufe H.J.C."/>
            <person name="Barroso C.S."/>
            <person name="Egas C."/>
        </authorList>
    </citation>
    <scope>NUCLEOTIDE SEQUENCE [LARGE SCALE GENOMIC DNA]</scope>
    <source>
        <strain evidence="1 2">DSM 23238</strain>
    </source>
</reference>
<protein>
    <submittedName>
        <fullName evidence="1">Uncharacterized protein</fullName>
    </submittedName>
</protein>
<organism evidence="1 2">
    <name type="scientific">Meiothermus hypogaeus</name>
    <dbReference type="NCBI Taxonomy" id="884155"/>
    <lineage>
        <taxon>Bacteria</taxon>
        <taxon>Thermotogati</taxon>
        <taxon>Deinococcota</taxon>
        <taxon>Deinococci</taxon>
        <taxon>Thermales</taxon>
        <taxon>Thermaceae</taxon>
        <taxon>Meiothermus</taxon>
    </lineage>
</organism>
<evidence type="ECO:0000313" key="2">
    <source>
        <dbReference type="Proteomes" id="UP000265443"/>
    </source>
</evidence>
<dbReference type="EMBL" id="QWKY01000078">
    <property type="protein sequence ID" value="RIH75366.1"/>
    <property type="molecule type" value="Genomic_DNA"/>
</dbReference>
<comment type="caution">
    <text evidence="1">The sequence shown here is derived from an EMBL/GenBank/DDBJ whole genome shotgun (WGS) entry which is preliminary data.</text>
</comment>
<dbReference type="Proteomes" id="UP000265443">
    <property type="component" value="Unassembled WGS sequence"/>
</dbReference>
<keyword evidence="2" id="KW-1185">Reference proteome</keyword>